<name>A0A396GPP5_MEDTR</name>
<proteinExistence type="predicted"/>
<organism evidence="2 3">
    <name type="scientific">Medicago truncatula</name>
    <name type="common">Barrel medic</name>
    <name type="synonym">Medicago tribuloides</name>
    <dbReference type="NCBI Taxonomy" id="3880"/>
    <lineage>
        <taxon>Eukaryota</taxon>
        <taxon>Viridiplantae</taxon>
        <taxon>Streptophyta</taxon>
        <taxon>Embryophyta</taxon>
        <taxon>Tracheophyta</taxon>
        <taxon>Spermatophyta</taxon>
        <taxon>Magnoliopsida</taxon>
        <taxon>eudicotyledons</taxon>
        <taxon>Gunneridae</taxon>
        <taxon>Pentapetalae</taxon>
        <taxon>rosids</taxon>
        <taxon>fabids</taxon>
        <taxon>Fabales</taxon>
        <taxon>Fabaceae</taxon>
        <taxon>Papilionoideae</taxon>
        <taxon>50 kb inversion clade</taxon>
        <taxon>NPAAA clade</taxon>
        <taxon>Hologalegina</taxon>
        <taxon>IRL clade</taxon>
        <taxon>Trifolieae</taxon>
        <taxon>Medicago</taxon>
    </lineage>
</organism>
<dbReference type="AlphaFoldDB" id="A0A396GPP5"/>
<dbReference type="Proteomes" id="UP000265566">
    <property type="component" value="Chromosome 8"/>
</dbReference>
<protein>
    <submittedName>
        <fullName evidence="2">Uncharacterized protein</fullName>
    </submittedName>
</protein>
<dbReference type="Gramene" id="rna48813">
    <property type="protein sequence ID" value="RHN42378.1"/>
    <property type="gene ID" value="gene48813"/>
</dbReference>
<sequence>MNKPWRNETSLLRMQNYETEKLKNPNKNHTLEKVELRNWHGNEWIKGEPGIEGGEDNSGVRIRPGH</sequence>
<dbReference type="EMBL" id="PSQE01000008">
    <property type="protein sequence ID" value="RHN42378.1"/>
    <property type="molecule type" value="Genomic_DNA"/>
</dbReference>
<reference evidence="3" key="1">
    <citation type="journal article" date="2018" name="Nat. Plants">
        <title>Whole-genome landscape of Medicago truncatula symbiotic genes.</title>
        <authorList>
            <person name="Pecrix Y."/>
            <person name="Staton S.E."/>
            <person name="Sallet E."/>
            <person name="Lelandais-Briere C."/>
            <person name="Moreau S."/>
            <person name="Carrere S."/>
            <person name="Blein T."/>
            <person name="Jardinaud M.F."/>
            <person name="Latrasse D."/>
            <person name="Zouine M."/>
            <person name="Zahm M."/>
            <person name="Kreplak J."/>
            <person name="Mayjonade B."/>
            <person name="Satge C."/>
            <person name="Perez M."/>
            <person name="Cauet S."/>
            <person name="Marande W."/>
            <person name="Chantry-Darmon C."/>
            <person name="Lopez-Roques C."/>
            <person name="Bouchez O."/>
            <person name="Berard A."/>
            <person name="Debelle F."/>
            <person name="Munos S."/>
            <person name="Bendahmane A."/>
            <person name="Berges H."/>
            <person name="Niebel A."/>
            <person name="Buitink J."/>
            <person name="Frugier F."/>
            <person name="Benhamed M."/>
            <person name="Crespi M."/>
            <person name="Gouzy J."/>
            <person name="Gamas P."/>
        </authorList>
    </citation>
    <scope>NUCLEOTIDE SEQUENCE [LARGE SCALE GENOMIC DNA]</scope>
    <source>
        <strain evidence="3">cv. Jemalong A17</strain>
    </source>
</reference>
<evidence type="ECO:0000313" key="2">
    <source>
        <dbReference type="EMBL" id="RHN42378.1"/>
    </source>
</evidence>
<feature type="region of interest" description="Disordered" evidence="1">
    <location>
        <begin position="46"/>
        <end position="66"/>
    </location>
</feature>
<comment type="caution">
    <text evidence="2">The sequence shown here is derived from an EMBL/GenBank/DDBJ whole genome shotgun (WGS) entry which is preliminary data.</text>
</comment>
<gene>
    <name evidence="2" type="ORF">MtrunA17_Chr8g0376241</name>
</gene>
<evidence type="ECO:0000313" key="3">
    <source>
        <dbReference type="Proteomes" id="UP000265566"/>
    </source>
</evidence>
<evidence type="ECO:0000256" key="1">
    <source>
        <dbReference type="SAM" id="MobiDB-lite"/>
    </source>
</evidence>
<accession>A0A396GPP5</accession>